<feature type="region of interest" description="Disordered" evidence="3">
    <location>
        <begin position="25"/>
        <end position="52"/>
    </location>
</feature>
<dbReference type="InterPro" id="IPR036291">
    <property type="entry name" value="NAD(P)-bd_dom_sf"/>
</dbReference>
<dbReference type="VEuPathDB" id="FungiDB:F503_01747"/>
<dbReference type="Proteomes" id="UP000016923">
    <property type="component" value="Unassembled WGS sequence"/>
</dbReference>
<feature type="region of interest" description="Disordered" evidence="3">
    <location>
        <begin position="347"/>
        <end position="371"/>
    </location>
</feature>
<dbReference type="SUPFAM" id="SSF50129">
    <property type="entry name" value="GroES-like"/>
    <property type="match status" value="1"/>
</dbReference>
<dbReference type="CDD" id="cd08249">
    <property type="entry name" value="enoyl_reductase_like"/>
    <property type="match status" value="1"/>
</dbReference>
<gene>
    <name evidence="5" type="ORF">F503_01747</name>
</gene>
<keyword evidence="2" id="KW-0560">Oxidoreductase</keyword>
<evidence type="ECO:0000259" key="4">
    <source>
        <dbReference type="Pfam" id="PF08240"/>
    </source>
</evidence>
<dbReference type="GO" id="GO:0016651">
    <property type="term" value="F:oxidoreductase activity, acting on NAD(P)H"/>
    <property type="evidence" value="ECO:0007669"/>
    <property type="project" value="InterPro"/>
</dbReference>
<evidence type="ECO:0000313" key="6">
    <source>
        <dbReference type="Proteomes" id="UP000016923"/>
    </source>
</evidence>
<dbReference type="InterPro" id="IPR052585">
    <property type="entry name" value="Lipid_raft_assoc_Zn_ADH"/>
</dbReference>
<dbReference type="InterPro" id="IPR011032">
    <property type="entry name" value="GroES-like_sf"/>
</dbReference>
<dbReference type="STRING" id="1262450.S3BTR6"/>
<feature type="compositionally biased region" description="Polar residues" evidence="3">
    <location>
        <begin position="39"/>
        <end position="52"/>
    </location>
</feature>
<dbReference type="PANTHER" id="PTHR43482:SF2">
    <property type="entry name" value="ZINC-BINDING DEHYDROGENASE FAMILY, PUTATIVE (AFU_ORTHOLOGUE AFUA_3G15030)-RELATED"/>
    <property type="match status" value="1"/>
</dbReference>
<dbReference type="Pfam" id="PF08240">
    <property type="entry name" value="ADH_N"/>
    <property type="match status" value="1"/>
</dbReference>
<evidence type="ECO:0000256" key="2">
    <source>
        <dbReference type="ARBA" id="ARBA00023002"/>
    </source>
</evidence>
<keyword evidence="6" id="KW-1185">Reference proteome</keyword>
<dbReference type="InterPro" id="IPR047122">
    <property type="entry name" value="Trans-enoyl_RdTase-like"/>
</dbReference>
<dbReference type="EMBL" id="KE148164">
    <property type="protein sequence ID" value="EPE03857.1"/>
    <property type="molecule type" value="Genomic_DNA"/>
</dbReference>
<dbReference type="Gene3D" id="3.90.180.10">
    <property type="entry name" value="Medium-chain alcohol dehydrogenases, catalytic domain"/>
    <property type="match status" value="1"/>
</dbReference>
<dbReference type="OMA" id="IDWKGPA"/>
<feature type="compositionally biased region" description="Low complexity" evidence="3">
    <location>
        <begin position="25"/>
        <end position="38"/>
    </location>
</feature>
<accession>S3BTR6</accession>
<proteinExistence type="inferred from homology"/>
<dbReference type="InterPro" id="IPR013154">
    <property type="entry name" value="ADH-like_N"/>
</dbReference>
<evidence type="ECO:0000313" key="5">
    <source>
        <dbReference type="EMBL" id="EPE03857.1"/>
    </source>
</evidence>
<dbReference type="SUPFAM" id="SSF51735">
    <property type="entry name" value="NAD(P)-binding Rossmann-fold domains"/>
    <property type="match status" value="1"/>
</dbReference>
<organism evidence="5 6">
    <name type="scientific">Ophiostoma piceae (strain UAMH 11346)</name>
    <name type="common">Sap stain fungus</name>
    <dbReference type="NCBI Taxonomy" id="1262450"/>
    <lineage>
        <taxon>Eukaryota</taxon>
        <taxon>Fungi</taxon>
        <taxon>Dikarya</taxon>
        <taxon>Ascomycota</taxon>
        <taxon>Pezizomycotina</taxon>
        <taxon>Sordariomycetes</taxon>
        <taxon>Sordariomycetidae</taxon>
        <taxon>Ophiostomatales</taxon>
        <taxon>Ophiostomataceae</taxon>
        <taxon>Ophiostoma</taxon>
    </lineage>
</organism>
<evidence type="ECO:0000256" key="1">
    <source>
        <dbReference type="ARBA" id="ARBA00008072"/>
    </source>
</evidence>
<reference evidence="5 6" key="1">
    <citation type="journal article" date="2013" name="BMC Genomics">
        <title>The genome and transcriptome of the pine saprophyte Ophiostoma piceae, and a comparison with the bark beetle-associated pine pathogen Grosmannia clavigera.</title>
        <authorList>
            <person name="Haridas S."/>
            <person name="Wang Y."/>
            <person name="Lim L."/>
            <person name="Massoumi Alamouti S."/>
            <person name="Jackman S."/>
            <person name="Docking R."/>
            <person name="Robertson G."/>
            <person name="Birol I."/>
            <person name="Bohlmann J."/>
            <person name="Breuil C."/>
        </authorList>
    </citation>
    <scope>NUCLEOTIDE SEQUENCE [LARGE SCALE GENOMIC DNA]</scope>
    <source>
        <strain evidence="5 6">UAMH 11346</strain>
    </source>
</reference>
<dbReference type="AlphaFoldDB" id="S3BTR6"/>
<sequence>MSCLFCFRTTRKQPADDPLLAAATATATTPAQTSAQTPGHTQPYTASKMTTTPPQIPEFQRVLLLHAPKQPYHVTHDYAVPTFIHDRELLVQTRAISLNPIDWKSPDFNFAIPELPYISGRELAGDVVRLNTGASRLQAGDRVLAISTDYRDLRKGAYQEYVVAWDFNTVRLPPHISYEAGATIGVAFVAAILALGVNLGVDFTDVENGPDLLHLVRKLPNPETVLPDDIRDECLSGISETERAQPGDWIAIWGASSTSAHLAIQLARIAGLKVAAIVDKAKHGLRLVGHDAEVCRPDLVIDSHDPERAVSILRANLGSKLRFGFDTRGRETSTWLLKALACSSDTESSKATATRPPSPPNTPRSEPEKTQFQSHLVGLTGLPKGSPPEGGVYHNVPIKLFHEIPDIGEALCSWLERLLVAGRIVPPEIAGVDEGLGSVNASLDRMRAGEISGGRLVIRLGDEA</sequence>
<name>S3BTR6_OPHP1</name>
<protein>
    <submittedName>
        <fullName evidence="5">Zinc-binding dehydrogenase</fullName>
    </submittedName>
</protein>
<dbReference type="eggNOG" id="KOG1198">
    <property type="taxonomic scope" value="Eukaryota"/>
</dbReference>
<dbReference type="Gene3D" id="3.40.50.720">
    <property type="entry name" value="NAD(P)-binding Rossmann-like Domain"/>
    <property type="match status" value="1"/>
</dbReference>
<evidence type="ECO:0000256" key="3">
    <source>
        <dbReference type="SAM" id="MobiDB-lite"/>
    </source>
</evidence>
<feature type="domain" description="Alcohol dehydrogenase-like N-terminal" evidence="4">
    <location>
        <begin position="86"/>
        <end position="173"/>
    </location>
</feature>
<comment type="similarity">
    <text evidence="1">Belongs to the zinc-containing alcohol dehydrogenase family.</text>
</comment>
<dbReference type="OrthoDB" id="201656at2759"/>
<dbReference type="HOGENOM" id="CLU_026673_16_2_1"/>
<dbReference type="PANTHER" id="PTHR43482">
    <property type="entry name" value="PROTEIN AST1-RELATED"/>
    <property type="match status" value="1"/>
</dbReference>